<dbReference type="FunFam" id="3.30.420.40:FF:000008">
    <property type="entry name" value="Glycerol kinase"/>
    <property type="match status" value="1"/>
</dbReference>
<evidence type="ECO:0000256" key="11">
    <source>
        <dbReference type="RuleBase" id="RU003733"/>
    </source>
</evidence>
<dbReference type="InterPro" id="IPR043129">
    <property type="entry name" value="ATPase_NBD"/>
</dbReference>
<dbReference type="GO" id="GO:0004370">
    <property type="term" value="F:glycerol kinase activity"/>
    <property type="evidence" value="ECO:0007669"/>
    <property type="project" value="UniProtKB-EC"/>
</dbReference>
<feature type="domain" description="Carbohydrate kinase FGGY N-terminal" evidence="12">
    <location>
        <begin position="5"/>
        <end position="251"/>
    </location>
</feature>
<comment type="catalytic activity">
    <reaction evidence="10">
        <text>glycerol + ATP = sn-glycerol 3-phosphate + ADP + H(+)</text>
        <dbReference type="Rhea" id="RHEA:21644"/>
        <dbReference type="ChEBI" id="CHEBI:15378"/>
        <dbReference type="ChEBI" id="CHEBI:17754"/>
        <dbReference type="ChEBI" id="CHEBI:30616"/>
        <dbReference type="ChEBI" id="CHEBI:57597"/>
        <dbReference type="ChEBI" id="CHEBI:456216"/>
        <dbReference type="EC" id="2.7.1.30"/>
    </reaction>
</comment>
<evidence type="ECO:0000256" key="7">
    <source>
        <dbReference type="ARBA" id="ARBA00022798"/>
    </source>
</evidence>
<keyword evidence="5" id="KW-0547">Nucleotide-binding</keyword>
<protein>
    <recommendedName>
        <fullName evidence="3">glycerol kinase</fullName>
        <ecNumber evidence="3">2.7.1.30</ecNumber>
    </recommendedName>
    <alternativeName>
        <fullName evidence="9">ATP:glycerol 3-phosphotransferase</fullName>
    </alternativeName>
</protein>
<evidence type="ECO:0000256" key="2">
    <source>
        <dbReference type="ARBA" id="ARBA00009156"/>
    </source>
</evidence>
<dbReference type="PROSITE" id="PS00933">
    <property type="entry name" value="FGGY_KINASES_1"/>
    <property type="match status" value="1"/>
</dbReference>
<name>A0A3L7E085_9GAMM</name>
<evidence type="ECO:0000313" key="15">
    <source>
        <dbReference type="Proteomes" id="UP000265509"/>
    </source>
</evidence>
<keyword evidence="8" id="KW-0067">ATP-binding</keyword>
<evidence type="ECO:0000256" key="9">
    <source>
        <dbReference type="ARBA" id="ARBA00043149"/>
    </source>
</evidence>
<keyword evidence="15" id="KW-1185">Reference proteome</keyword>
<proteinExistence type="inferred from homology"/>
<dbReference type="PANTHER" id="PTHR10196:SF69">
    <property type="entry name" value="GLYCEROL KINASE"/>
    <property type="match status" value="1"/>
</dbReference>
<dbReference type="OrthoDB" id="9805576at2"/>
<dbReference type="NCBIfam" id="NF000756">
    <property type="entry name" value="PRK00047.1"/>
    <property type="match status" value="1"/>
</dbReference>
<dbReference type="EMBL" id="QRAN01000012">
    <property type="protein sequence ID" value="RLQ21532.1"/>
    <property type="molecule type" value="Genomic_DNA"/>
</dbReference>
<evidence type="ECO:0000256" key="3">
    <source>
        <dbReference type="ARBA" id="ARBA00012099"/>
    </source>
</evidence>
<keyword evidence="6 11" id="KW-0418">Kinase</keyword>
<evidence type="ECO:0000256" key="8">
    <source>
        <dbReference type="ARBA" id="ARBA00022840"/>
    </source>
</evidence>
<accession>A0A3L7E085</accession>
<dbReference type="InterPro" id="IPR018483">
    <property type="entry name" value="Carb_kinase_FGGY_CS"/>
</dbReference>
<dbReference type="PROSITE" id="PS00445">
    <property type="entry name" value="FGGY_KINASES_2"/>
    <property type="match status" value="1"/>
</dbReference>
<evidence type="ECO:0000256" key="1">
    <source>
        <dbReference type="ARBA" id="ARBA00005190"/>
    </source>
</evidence>
<keyword evidence="7" id="KW-0319">Glycerol metabolism</keyword>
<dbReference type="GO" id="GO:0005524">
    <property type="term" value="F:ATP binding"/>
    <property type="evidence" value="ECO:0007669"/>
    <property type="project" value="UniProtKB-KW"/>
</dbReference>
<reference evidence="14 15" key="1">
    <citation type="submission" date="2018-07" db="EMBL/GenBank/DDBJ databases">
        <title>Halioglobus sp. genome submission.</title>
        <authorList>
            <person name="Ye M.-Q."/>
            <person name="Du Z.-J."/>
        </authorList>
    </citation>
    <scope>NUCLEOTIDE SEQUENCE [LARGE SCALE GENOMIC DNA]</scope>
    <source>
        <strain evidence="14 15">U0301</strain>
    </source>
</reference>
<evidence type="ECO:0000259" key="12">
    <source>
        <dbReference type="Pfam" id="PF00370"/>
    </source>
</evidence>
<dbReference type="Gene3D" id="3.30.420.40">
    <property type="match status" value="2"/>
</dbReference>
<dbReference type="GO" id="GO:0006072">
    <property type="term" value="P:glycerol-3-phosphate metabolic process"/>
    <property type="evidence" value="ECO:0007669"/>
    <property type="project" value="InterPro"/>
</dbReference>
<dbReference type="AlphaFoldDB" id="A0A3L7E085"/>
<dbReference type="CDD" id="cd07786">
    <property type="entry name" value="FGGY_EcGK_like"/>
    <property type="match status" value="1"/>
</dbReference>
<dbReference type="Proteomes" id="UP000265509">
    <property type="component" value="Unassembled WGS sequence"/>
</dbReference>
<dbReference type="PANTHER" id="PTHR10196">
    <property type="entry name" value="SUGAR KINASE"/>
    <property type="match status" value="1"/>
</dbReference>
<feature type="domain" description="Carbohydrate kinase FGGY C-terminal" evidence="13">
    <location>
        <begin position="260"/>
        <end position="450"/>
    </location>
</feature>
<comment type="similarity">
    <text evidence="2 11">Belongs to the FGGY kinase family.</text>
</comment>
<comment type="pathway">
    <text evidence="1">Polyol metabolism; glycerol degradation via glycerol kinase pathway; sn-glycerol 3-phosphate from glycerol: step 1/1.</text>
</comment>
<sequence>MAEFVLAIDQGTTGSTVALMDSAGKLRASVNYEFPQFYPKPGWVEHRPEDIWNSVLKGIRAIMRKGVCKPGQIAAIGITNQRETSLLWDRQSGDPLNNAVVWQCRRTTEFCEQLKSGGHEKTVRRKAGLVLDPYFSASKYRWLLRNTSGVARLRKAGRVAAGTIDSYLIWQLTGGQQHVTDVSNASRTSLMNLKTSRWDKQLLDLFEVPADILPGIAPSSAVLGHTSKVPGLPDGIPIAGVAGDQQAALFGQACFTQGEAKCTFGTGSFILMNTGPELLQSRSGLLTTVAWQLGEKGKPVYALEGGAFVCGAAVQWLRDGLQIIKRAPDIEKLARSVADHGGVEFVPALTGLGAPHWAPEARGTITGLTRGTEHGHIARATLDAMALQNADILRAMEADLGKRMKPLRVDGGAAANDLLMQIQADVLGRKLIRPQVIETTVAGACYLAGLGIGLWQNPGEVRSIWQSERDFAVRMSTSARRKRLASWSNALQRTLA</sequence>
<dbReference type="NCBIfam" id="TIGR01311">
    <property type="entry name" value="glycerol_kin"/>
    <property type="match status" value="1"/>
</dbReference>
<dbReference type="GO" id="GO:0006071">
    <property type="term" value="P:glycerol metabolic process"/>
    <property type="evidence" value="ECO:0007669"/>
    <property type="project" value="UniProtKB-KW"/>
</dbReference>
<dbReference type="GO" id="GO:0005829">
    <property type="term" value="C:cytosol"/>
    <property type="evidence" value="ECO:0007669"/>
    <property type="project" value="UniProtKB-ARBA"/>
</dbReference>
<dbReference type="InterPro" id="IPR000577">
    <property type="entry name" value="Carb_kinase_FGGY"/>
</dbReference>
<keyword evidence="4 11" id="KW-0808">Transferase</keyword>
<dbReference type="InterPro" id="IPR018484">
    <property type="entry name" value="FGGY_N"/>
</dbReference>
<dbReference type="RefSeq" id="WP_117955026.1">
    <property type="nucleotide sequence ID" value="NZ_QRAN01000012.1"/>
</dbReference>
<comment type="caution">
    <text evidence="14">The sequence shown here is derived from an EMBL/GenBank/DDBJ whole genome shotgun (WGS) entry which is preliminary data.</text>
</comment>
<evidence type="ECO:0000256" key="10">
    <source>
        <dbReference type="ARBA" id="ARBA00052101"/>
    </source>
</evidence>
<dbReference type="FunFam" id="3.30.420.40:FF:000007">
    <property type="entry name" value="Glycerol kinase"/>
    <property type="match status" value="1"/>
</dbReference>
<dbReference type="Pfam" id="PF02782">
    <property type="entry name" value="FGGY_C"/>
    <property type="match status" value="1"/>
</dbReference>
<dbReference type="InterPro" id="IPR018485">
    <property type="entry name" value="FGGY_C"/>
</dbReference>
<dbReference type="PIRSF" id="PIRSF000538">
    <property type="entry name" value="GlpK"/>
    <property type="match status" value="1"/>
</dbReference>
<evidence type="ECO:0000259" key="13">
    <source>
        <dbReference type="Pfam" id="PF02782"/>
    </source>
</evidence>
<dbReference type="EC" id="2.7.1.30" evidence="3"/>
<evidence type="ECO:0000256" key="6">
    <source>
        <dbReference type="ARBA" id="ARBA00022777"/>
    </source>
</evidence>
<dbReference type="Pfam" id="PF00370">
    <property type="entry name" value="FGGY_N"/>
    <property type="match status" value="1"/>
</dbReference>
<organism evidence="14 15">
    <name type="scientific">Seongchinamella sediminis</name>
    <dbReference type="NCBI Taxonomy" id="2283635"/>
    <lineage>
        <taxon>Bacteria</taxon>
        <taxon>Pseudomonadati</taxon>
        <taxon>Pseudomonadota</taxon>
        <taxon>Gammaproteobacteria</taxon>
        <taxon>Cellvibrionales</taxon>
        <taxon>Halieaceae</taxon>
        <taxon>Seongchinamella</taxon>
    </lineage>
</organism>
<dbReference type="SUPFAM" id="SSF53067">
    <property type="entry name" value="Actin-like ATPase domain"/>
    <property type="match status" value="2"/>
</dbReference>
<evidence type="ECO:0000256" key="5">
    <source>
        <dbReference type="ARBA" id="ARBA00022741"/>
    </source>
</evidence>
<gene>
    <name evidence="14" type="primary">glpK</name>
    <name evidence="14" type="ORF">DWB85_12300</name>
</gene>
<dbReference type="InterPro" id="IPR005999">
    <property type="entry name" value="Glycerol_kin"/>
</dbReference>
<evidence type="ECO:0000256" key="4">
    <source>
        <dbReference type="ARBA" id="ARBA00022679"/>
    </source>
</evidence>
<evidence type="ECO:0000313" key="14">
    <source>
        <dbReference type="EMBL" id="RLQ21532.1"/>
    </source>
</evidence>